<organism evidence="5 6">
    <name type="scientific">Actinospica durhamensis</name>
    <dbReference type="NCBI Taxonomy" id="1508375"/>
    <lineage>
        <taxon>Bacteria</taxon>
        <taxon>Bacillati</taxon>
        <taxon>Actinomycetota</taxon>
        <taxon>Actinomycetes</taxon>
        <taxon>Catenulisporales</taxon>
        <taxon>Actinospicaceae</taxon>
        <taxon>Actinospica</taxon>
    </lineage>
</organism>
<dbReference type="CDD" id="cd07377">
    <property type="entry name" value="WHTH_GntR"/>
    <property type="match status" value="1"/>
</dbReference>
<reference evidence="5" key="1">
    <citation type="submission" date="2021-04" db="EMBL/GenBank/DDBJ databases">
        <title>Genome based classification of Actinospica acidithermotolerans sp. nov., an actinobacterium isolated from an Indonesian hot spring.</title>
        <authorList>
            <person name="Kusuma A.B."/>
            <person name="Putra K.E."/>
            <person name="Nafisah S."/>
            <person name="Loh J."/>
            <person name="Nouioui I."/>
            <person name="Goodfellow M."/>
        </authorList>
    </citation>
    <scope>NUCLEOTIDE SEQUENCE</scope>
    <source>
        <strain evidence="5">CSCA 57</strain>
    </source>
</reference>
<dbReference type="InterPro" id="IPR036388">
    <property type="entry name" value="WH-like_DNA-bd_sf"/>
</dbReference>
<dbReference type="Pfam" id="PF07702">
    <property type="entry name" value="UTRA"/>
    <property type="match status" value="1"/>
</dbReference>
<keyword evidence="1" id="KW-0805">Transcription regulation</keyword>
<dbReference type="InterPro" id="IPR011663">
    <property type="entry name" value="UTRA"/>
</dbReference>
<evidence type="ECO:0000256" key="3">
    <source>
        <dbReference type="ARBA" id="ARBA00023163"/>
    </source>
</evidence>
<dbReference type="GO" id="GO:0003700">
    <property type="term" value="F:DNA-binding transcription factor activity"/>
    <property type="evidence" value="ECO:0007669"/>
    <property type="project" value="InterPro"/>
</dbReference>
<keyword evidence="6" id="KW-1185">Reference proteome</keyword>
<keyword evidence="3" id="KW-0804">Transcription</keyword>
<feature type="domain" description="HTH gntR-type" evidence="4">
    <location>
        <begin position="3"/>
        <end position="71"/>
    </location>
</feature>
<dbReference type="SUPFAM" id="SSF64288">
    <property type="entry name" value="Chorismate lyase-like"/>
    <property type="match status" value="1"/>
</dbReference>
<dbReference type="SUPFAM" id="SSF46785">
    <property type="entry name" value="Winged helix' DNA-binding domain"/>
    <property type="match status" value="1"/>
</dbReference>
<name>A0A941EWS9_9ACTN</name>
<evidence type="ECO:0000259" key="4">
    <source>
        <dbReference type="PROSITE" id="PS50949"/>
    </source>
</evidence>
<accession>A0A941EWS9</accession>
<dbReference type="AlphaFoldDB" id="A0A941EWS9"/>
<evidence type="ECO:0000313" key="5">
    <source>
        <dbReference type="EMBL" id="MBR7838401.1"/>
    </source>
</evidence>
<dbReference type="SMART" id="SM00345">
    <property type="entry name" value="HTH_GNTR"/>
    <property type="match status" value="1"/>
</dbReference>
<dbReference type="InterPro" id="IPR028978">
    <property type="entry name" value="Chorismate_lyase_/UTRA_dom_sf"/>
</dbReference>
<gene>
    <name evidence="5" type="ORF">KDL01_34350</name>
</gene>
<dbReference type="PANTHER" id="PTHR44846:SF17">
    <property type="entry name" value="GNTR-FAMILY TRANSCRIPTIONAL REGULATOR"/>
    <property type="match status" value="1"/>
</dbReference>
<dbReference type="PROSITE" id="PS50949">
    <property type="entry name" value="HTH_GNTR"/>
    <property type="match status" value="1"/>
</dbReference>
<dbReference type="EMBL" id="JAGSOG010000286">
    <property type="protein sequence ID" value="MBR7838401.1"/>
    <property type="molecule type" value="Genomic_DNA"/>
</dbReference>
<dbReference type="InterPro" id="IPR036390">
    <property type="entry name" value="WH_DNA-bd_sf"/>
</dbReference>
<proteinExistence type="predicted"/>
<protein>
    <submittedName>
        <fullName evidence="5">GntR family transcriptional regulator</fullName>
    </submittedName>
</protein>
<evidence type="ECO:0000256" key="2">
    <source>
        <dbReference type="ARBA" id="ARBA00023125"/>
    </source>
</evidence>
<evidence type="ECO:0000313" key="6">
    <source>
        <dbReference type="Proteomes" id="UP000675781"/>
    </source>
</evidence>
<evidence type="ECO:0000256" key="1">
    <source>
        <dbReference type="ARBA" id="ARBA00023015"/>
    </source>
</evidence>
<dbReference type="Gene3D" id="3.40.1410.10">
    <property type="entry name" value="Chorismate lyase-like"/>
    <property type="match status" value="1"/>
</dbReference>
<dbReference type="InterPro" id="IPR050679">
    <property type="entry name" value="Bact_HTH_transcr_reg"/>
</dbReference>
<keyword evidence="2" id="KW-0238">DNA-binding</keyword>
<dbReference type="GO" id="GO:0003677">
    <property type="term" value="F:DNA binding"/>
    <property type="evidence" value="ECO:0007669"/>
    <property type="project" value="UniProtKB-KW"/>
</dbReference>
<dbReference type="Pfam" id="PF00392">
    <property type="entry name" value="GntR"/>
    <property type="match status" value="1"/>
</dbReference>
<dbReference type="Proteomes" id="UP000675781">
    <property type="component" value="Unassembled WGS sequence"/>
</dbReference>
<sequence>MPEPAYVALAGAYARRIRRAELAPGSRLPSYAELVERHGVSEIVARKAVALLQSQGLVRCVRRQGVYVADRLDLVRVSPERQRESAETSFRNESDREVAVTREIEQVAADEALAELFDLAGGDRLTHVVTRATEDARPISISDTYHPVDVADASGATALEETIADRLPAPVHAQWLRTRPGELVKTVHQRFFAADGRLVMLSDVSYPRDRYDAFTFRMTLRPAAAADEE</sequence>
<dbReference type="GO" id="GO:0045892">
    <property type="term" value="P:negative regulation of DNA-templated transcription"/>
    <property type="evidence" value="ECO:0007669"/>
    <property type="project" value="TreeGrafter"/>
</dbReference>
<comment type="caution">
    <text evidence="5">The sequence shown here is derived from an EMBL/GenBank/DDBJ whole genome shotgun (WGS) entry which is preliminary data.</text>
</comment>
<dbReference type="RefSeq" id="WP_212532857.1">
    <property type="nucleotide sequence ID" value="NZ_JAGSOG010000286.1"/>
</dbReference>
<dbReference type="InterPro" id="IPR000524">
    <property type="entry name" value="Tscrpt_reg_HTH_GntR"/>
</dbReference>
<dbReference type="PANTHER" id="PTHR44846">
    <property type="entry name" value="MANNOSYL-D-GLYCERATE TRANSPORT/METABOLISM SYSTEM REPRESSOR MNGR-RELATED"/>
    <property type="match status" value="1"/>
</dbReference>
<dbReference type="Gene3D" id="1.10.10.10">
    <property type="entry name" value="Winged helix-like DNA-binding domain superfamily/Winged helix DNA-binding domain"/>
    <property type="match status" value="1"/>
</dbReference>